<dbReference type="InterPro" id="IPR036389">
    <property type="entry name" value="RNase_III_sf"/>
</dbReference>
<keyword evidence="2" id="KW-0547">Nucleotide-binding</keyword>
<dbReference type="InterPro" id="IPR027417">
    <property type="entry name" value="P-loop_NTPase"/>
</dbReference>
<dbReference type="Gene3D" id="3.40.50.300">
    <property type="entry name" value="P-loop containing nucleotide triphosphate hydrolases"/>
    <property type="match status" value="2"/>
</dbReference>
<dbReference type="SUPFAM" id="SSF52540">
    <property type="entry name" value="P-loop containing nucleoside triphosphate hydrolases"/>
    <property type="match status" value="1"/>
</dbReference>
<dbReference type="SMART" id="SM00490">
    <property type="entry name" value="HELICc"/>
    <property type="match status" value="1"/>
</dbReference>
<feature type="domain" description="Helicase C-terminal" evidence="9">
    <location>
        <begin position="364"/>
        <end position="527"/>
    </location>
</feature>
<dbReference type="CDD" id="cd18034">
    <property type="entry name" value="DEXHc_dicer"/>
    <property type="match status" value="1"/>
</dbReference>
<accession>A0A9P3PGD5</accession>
<organism evidence="11 12">
    <name type="scientific">Lyophyllum shimeji</name>
    <name type="common">Hon-shimeji</name>
    <name type="synonym">Tricholoma shimeji</name>
    <dbReference type="NCBI Taxonomy" id="47721"/>
    <lineage>
        <taxon>Eukaryota</taxon>
        <taxon>Fungi</taxon>
        <taxon>Dikarya</taxon>
        <taxon>Basidiomycota</taxon>
        <taxon>Agaricomycotina</taxon>
        <taxon>Agaricomycetes</taxon>
        <taxon>Agaricomycetidae</taxon>
        <taxon>Agaricales</taxon>
        <taxon>Tricholomatineae</taxon>
        <taxon>Lyophyllaceae</taxon>
        <taxon>Lyophyllum</taxon>
    </lineage>
</organism>
<dbReference type="InterPro" id="IPR001650">
    <property type="entry name" value="Helicase_C-like"/>
</dbReference>
<evidence type="ECO:0000256" key="1">
    <source>
        <dbReference type="ARBA" id="ARBA00022737"/>
    </source>
</evidence>
<reference evidence="11" key="1">
    <citation type="submission" date="2022-07" db="EMBL/GenBank/DDBJ databases">
        <title>The genome of Lyophyllum shimeji provides insight into the initial evolution of ectomycorrhizal fungal genome.</title>
        <authorList>
            <person name="Kobayashi Y."/>
            <person name="Shibata T."/>
            <person name="Hirakawa H."/>
            <person name="Shigenobu S."/>
            <person name="Nishiyama T."/>
            <person name="Yamada A."/>
            <person name="Hasebe M."/>
            <person name="Kawaguchi M."/>
        </authorList>
    </citation>
    <scope>NUCLEOTIDE SEQUENCE</scope>
    <source>
        <strain evidence="11">AT787</strain>
    </source>
</reference>
<dbReference type="SMART" id="SM00535">
    <property type="entry name" value="RIBOc"/>
    <property type="match status" value="2"/>
</dbReference>
<dbReference type="Proteomes" id="UP001063166">
    <property type="component" value="Unassembled WGS sequence"/>
</dbReference>
<evidence type="ECO:0000256" key="4">
    <source>
        <dbReference type="ARBA" id="ARBA00022806"/>
    </source>
</evidence>
<dbReference type="Gene3D" id="1.10.1520.10">
    <property type="entry name" value="Ribonuclease III domain"/>
    <property type="match status" value="2"/>
</dbReference>
<dbReference type="SMART" id="SM00487">
    <property type="entry name" value="DEXDc"/>
    <property type="match status" value="1"/>
</dbReference>
<evidence type="ECO:0000256" key="3">
    <source>
        <dbReference type="ARBA" id="ARBA00022801"/>
    </source>
</evidence>
<dbReference type="PANTHER" id="PTHR14950">
    <property type="entry name" value="DICER-RELATED"/>
    <property type="match status" value="1"/>
</dbReference>
<dbReference type="CDD" id="cd00593">
    <property type="entry name" value="RIBOc"/>
    <property type="match status" value="2"/>
</dbReference>
<protein>
    <submittedName>
        <fullName evidence="11">Dicer dimerisation domain containing protein</fullName>
    </submittedName>
</protein>
<dbReference type="GO" id="GO:0005737">
    <property type="term" value="C:cytoplasm"/>
    <property type="evidence" value="ECO:0007669"/>
    <property type="project" value="TreeGrafter"/>
</dbReference>
<dbReference type="GO" id="GO:0003723">
    <property type="term" value="F:RNA binding"/>
    <property type="evidence" value="ECO:0007669"/>
    <property type="project" value="UniProtKB-UniRule"/>
</dbReference>
<dbReference type="PANTHER" id="PTHR14950:SF37">
    <property type="entry name" value="ENDORIBONUCLEASE DICER"/>
    <property type="match status" value="1"/>
</dbReference>
<evidence type="ECO:0000313" key="11">
    <source>
        <dbReference type="EMBL" id="GLB35495.1"/>
    </source>
</evidence>
<comment type="caution">
    <text evidence="11">The sequence shown here is derived from an EMBL/GenBank/DDBJ whole genome shotgun (WGS) entry which is preliminary data.</text>
</comment>
<gene>
    <name evidence="11" type="primary">dcl1</name>
    <name evidence="11" type="ORF">LshimejAT787_0210600</name>
</gene>
<feature type="domain" description="RNase III" evidence="7">
    <location>
        <begin position="1116"/>
        <end position="1264"/>
    </location>
</feature>
<dbReference type="Pfam" id="PF00271">
    <property type="entry name" value="Helicase_C"/>
    <property type="match status" value="1"/>
</dbReference>
<feature type="domain" description="Dicer dsRNA-binding fold" evidence="10">
    <location>
        <begin position="552"/>
        <end position="652"/>
    </location>
</feature>
<dbReference type="GO" id="GO:0005524">
    <property type="term" value="F:ATP binding"/>
    <property type="evidence" value="ECO:0007669"/>
    <property type="project" value="UniProtKB-KW"/>
</dbReference>
<dbReference type="PROSITE" id="PS51327">
    <property type="entry name" value="DICER_DSRBF"/>
    <property type="match status" value="1"/>
</dbReference>
<dbReference type="SUPFAM" id="SSF69065">
    <property type="entry name" value="RNase III domain-like"/>
    <property type="match status" value="2"/>
</dbReference>
<dbReference type="OrthoDB" id="416741at2759"/>
<dbReference type="GO" id="GO:0004525">
    <property type="term" value="F:ribonuclease III activity"/>
    <property type="evidence" value="ECO:0007669"/>
    <property type="project" value="InterPro"/>
</dbReference>
<dbReference type="EMBL" id="BRPK01000002">
    <property type="protein sequence ID" value="GLB35495.1"/>
    <property type="molecule type" value="Genomic_DNA"/>
</dbReference>
<keyword evidence="1" id="KW-0677">Repeat</keyword>
<evidence type="ECO:0000256" key="2">
    <source>
        <dbReference type="ARBA" id="ARBA00022741"/>
    </source>
</evidence>
<keyword evidence="12" id="KW-1185">Reference proteome</keyword>
<feature type="domain" description="Helicase ATP-binding" evidence="8">
    <location>
        <begin position="24"/>
        <end position="199"/>
    </location>
</feature>
<name>A0A9P3PGD5_LYOSH</name>
<evidence type="ECO:0000259" key="10">
    <source>
        <dbReference type="PROSITE" id="PS51327"/>
    </source>
</evidence>
<dbReference type="GO" id="GO:0004386">
    <property type="term" value="F:helicase activity"/>
    <property type="evidence" value="ECO:0007669"/>
    <property type="project" value="UniProtKB-KW"/>
</dbReference>
<dbReference type="GO" id="GO:0005634">
    <property type="term" value="C:nucleus"/>
    <property type="evidence" value="ECO:0007669"/>
    <property type="project" value="TreeGrafter"/>
</dbReference>
<evidence type="ECO:0000256" key="5">
    <source>
        <dbReference type="ARBA" id="ARBA00022840"/>
    </source>
</evidence>
<evidence type="ECO:0000259" key="9">
    <source>
        <dbReference type="PROSITE" id="PS51194"/>
    </source>
</evidence>
<dbReference type="PROSITE" id="PS51194">
    <property type="entry name" value="HELICASE_CTER"/>
    <property type="match status" value="1"/>
</dbReference>
<dbReference type="InterPro" id="IPR014001">
    <property type="entry name" value="Helicase_ATP-bd"/>
</dbReference>
<dbReference type="PROSITE" id="PS00517">
    <property type="entry name" value="RNASE_3_1"/>
    <property type="match status" value="1"/>
</dbReference>
<dbReference type="InterPro" id="IPR038248">
    <property type="entry name" value="Dicer_dimer_sf"/>
</dbReference>
<dbReference type="Pfam" id="PF00270">
    <property type="entry name" value="DEAD"/>
    <property type="match status" value="1"/>
</dbReference>
<dbReference type="InterPro" id="IPR011545">
    <property type="entry name" value="DEAD/DEAH_box_helicase_dom"/>
</dbReference>
<keyword evidence="3" id="KW-0378">Hydrolase</keyword>
<evidence type="ECO:0000259" key="7">
    <source>
        <dbReference type="PROSITE" id="PS50142"/>
    </source>
</evidence>
<dbReference type="InterPro" id="IPR005034">
    <property type="entry name" value="Dicer_dimerisation"/>
</dbReference>
<dbReference type="GO" id="GO:0030422">
    <property type="term" value="P:siRNA processing"/>
    <property type="evidence" value="ECO:0007669"/>
    <property type="project" value="TreeGrafter"/>
</dbReference>
<keyword evidence="6" id="KW-0694">RNA-binding</keyword>
<dbReference type="Pfam" id="PF00636">
    <property type="entry name" value="Ribonuclease_3"/>
    <property type="match status" value="2"/>
</dbReference>
<evidence type="ECO:0000313" key="12">
    <source>
        <dbReference type="Proteomes" id="UP001063166"/>
    </source>
</evidence>
<dbReference type="PROSITE" id="PS51192">
    <property type="entry name" value="HELICASE_ATP_BIND_1"/>
    <property type="match status" value="1"/>
</dbReference>
<dbReference type="Pfam" id="PF03368">
    <property type="entry name" value="Dicer_dimer"/>
    <property type="match status" value="1"/>
</dbReference>
<evidence type="ECO:0000259" key="8">
    <source>
        <dbReference type="PROSITE" id="PS51192"/>
    </source>
</evidence>
<proteinExistence type="inferred from homology"/>
<dbReference type="Gene3D" id="3.30.160.380">
    <property type="entry name" value="Dicer dimerisation domain"/>
    <property type="match status" value="1"/>
</dbReference>
<keyword evidence="4" id="KW-0347">Helicase</keyword>
<dbReference type="PROSITE" id="PS50142">
    <property type="entry name" value="RNASE_3_2"/>
    <property type="match status" value="2"/>
</dbReference>
<comment type="similarity">
    <text evidence="6">Belongs to the helicase family. Dicer subfamily.</text>
</comment>
<keyword evidence="5" id="KW-0067">ATP-binding</keyword>
<dbReference type="InterPro" id="IPR000999">
    <property type="entry name" value="RNase_III_dom"/>
</dbReference>
<evidence type="ECO:0000256" key="6">
    <source>
        <dbReference type="PROSITE-ProRule" id="PRU00657"/>
    </source>
</evidence>
<sequence>MSNAGSVGDGLSKSLLPRRYQEEVFARAQQENIIAALNTGSGKTLIGLLLIRWISSLDASKGKVIIFLVPKVSLVEQQGTFIAQNTPLRVIKLHGALEIDLTDRARWRKRFANHDVFVMTAQIFLNFLTHSIWSIDKVSLMIFDECHHARKNHPYNGIMREYFQIRDAAHRPKVFGMTASPIWNPKDAIGSLTTLESNMDSKVVGVRTHVEELDEHSPKPVEIIKEYPFPPEEYDCPVSSLWKCLQVFDKTIWAELEIPWTSLEMRYYSTLNNLGPYAASLFLHIELGQHLSRIHDSYLNNLLALDYTMEMELPSQIEVKSPPSDFWEIRQVHVDFGAYFASPLSTYQTPIPVPLTWCTPKVQTVVDILLAYYTPDFQGIVFVEQRQTATCLAMILSAIAELEGSIRCGALMGQGVNSDGVAKLTPGGHKTAVESFRKGDINLLIATSVAEEGLDFPACDLVIRFDPVAHMVGYVQSRGRARNKTSTFIIMMQKDDAAHLSRYTALKAAEPEVKMAYQFRHEIEDDAIEVDSDDDETHPADLVERERYVVPSSGAILTYDNSIQLLHHLCSLIPCDAFTPPHIPKFSGDFQATLVLPSSIPLPPENLSFVGPTRRSKREAKRAVAFMAVKRLHELDVFDEFLLPVARSREAETEDTDGRPLVDVRKVPTVMDVLVADPWTNGPRLWSHLVYIDGQAVAALITGTMLPPVDVLRGTISVRTQPGEPLVLGDADDEPQKRRLMTEFTKYGIWFRITARPFTLPPSLFLVPITSHHQPDFDAMERLVESPRGSSDWSSVTDDDFDNLMIMNTNEFGRPLMLRHIRHDLTPMSPPLPGSREAGFPTYYEYFVNKWTRKKWQPRVPTGGPLLAAVVLPRSYEGRYTLGSEISTPANVELTVANGLVAPQDCCQWVAMSADIRRAFEVLPALCRRITDVYRVRRARLELSLPPIRDNLLVEAFTLPSAEAGFSNQRMETLGDAVLELCTTVHLFNKYPHRHEGQLSVLRQQAISNRHLLRRAKEIGLETYLTSERHSVHVWRYVEEVEKALDPSATRYARRSYPRRSLQDCMEALLGASFITGGIPMALHTGAALGLSFGGPLPWSLRYDRDPVPCPVSSLFVELEENLGYTFHRSELLIEAITHPSFCSSVGGASYQRLEFLGDALLDLVVIQYLYNKFPEATSHQLALPRTKAICATALAWVAVRRLGLHQIMLVNRLDLIEAINTYVPVLQALSGEEIVRRGWKYDPPKPLSDVFESVMGAILVDSGYNYEKTAAVIEHVMEDIVLALSPSVAQDPVTTLVHWMSAFGCSKLSFEKKVKSQGGVEREGVAVLVHGVVIAGPIIATSQSVARFAAAERALVLLQAIDGDKSLSRLCTCRKDKPAGDAGLSGSYEDCVDDSELELQEELEVADALGVSTNLDIGSTCMPCLD</sequence>
<feature type="domain" description="RNase III" evidence="7">
    <location>
        <begin position="940"/>
        <end position="1078"/>
    </location>
</feature>